<name>A0ABN9PH01_9DINO</name>
<dbReference type="EMBL" id="CAUYUJ010000726">
    <property type="protein sequence ID" value="CAK0792212.1"/>
    <property type="molecule type" value="Genomic_DNA"/>
</dbReference>
<protein>
    <submittedName>
        <fullName evidence="1">Uncharacterized protein</fullName>
    </submittedName>
</protein>
<sequence length="130" mass="14463">VWHGRQGPSQIHDVPSETPARFHVAVWSRRIADGMTRVNARVSVPRAFEWPGASGWTCRFQGAICHLEQPAHYVAYCPGVGVVRFDDDVVARPEFQDFAENPKNQGDIALVVFSRHRTEAVVPTDAANLT</sequence>
<keyword evidence="2" id="KW-1185">Reference proteome</keyword>
<dbReference type="Proteomes" id="UP001189429">
    <property type="component" value="Unassembled WGS sequence"/>
</dbReference>
<proteinExistence type="predicted"/>
<comment type="caution">
    <text evidence="1">The sequence shown here is derived from an EMBL/GenBank/DDBJ whole genome shotgun (WGS) entry which is preliminary data.</text>
</comment>
<organism evidence="1 2">
    <name type="scientific">Prorocentrum cordatum</name>
    <dbReference type="NCBI Taxonomy" id="2364126"/>
    <lineage>
        <taxon>Eukaryota</taxon>
        <taxon>Sar</taxon>
        <taxon>Alveolata</taxon>
        <taxon>Dinophyceae</taxon>
        <taxon>Prorocentrales</taxon>
        <taxon>Prorocentraceae</taxon>
        <taxon>Prorocentrum</taxon>
    </lineage>
</organism>
<evidence type="ECO:0000313" key="1">
    <source>
        <dbReference type="EMBL" id="CAK0792212.1"/>
    </source>
</evidence>
<feature type="non-terminal residue" evidence="1">
    <location>
        <position position="1"/>
    </location>
</feature>
<feature type="non-terminal residue" evidence="1">
    <location>
        <position position="130"/>
    </location>
</feature>
<reference evidence="1" key="1">
    <citation type="submission" date="2023-10" db="EMBL/GenBank/DDBJ databases">
        <authorList>
            <person name="Chen Y."/>
            <person name="Shah S."/>
            <person name="Dougan E. K."/>
            <person name="Thang M."/>
            <person name="Chan C."/>
        </authorList>
    </citation>
    <scope>NUCLEOTIDE SEQUENCE [LARGE SCALE GENOMIC DNA]</scope>
</reference>
<evidence type="ECO:0000313" key="2">
    <source>
        <dbReference type="Proteomes" id="UP001189429"/>
    </source>
</evidence>
<gene>
    <name evidence="1" type="ORF">PCOR1329_LOCUS2863</name>
</gene>
<accession>A0ABN9PH01</accession>